<gene>
    <name evidence="1" type="ORF">FNYG_04100</name>
</gene>
<name>A0A2K0WJD9_GIBNY</name>
<keyword evidence="2" id="KW-1185">Reference proteome</keyword>
<dbReference type="EMBL" id="MTQA01000057">
    <property type="protein sequence ID" value="PNP82391.1"/>
    <property type="molecule type" value="Genomic_DNA"/>
</dbReference>
<dbReference type="AlphaFoldDB" id="A0A2K0WJD9"/>
<accession>A0A2K0WJD9</accession>
<sequence length="165" mass="18582">MFEGLAGLSFNENGGWTPVFHSRLQGICNLPCLFLTLLLQAWGKAFREIQCVEYIADGEQYWIPRVFLRDQRGIDLDLHPIINVDAHPEFEATNLYAESLAYAISLPLHPEPKIAAECLDCSANGSSISEIRGDSLGTLCYIRLLQRRTRYTGATLDARKMEYGQ</sequence>
<dbReference type="Proteomes" id="UP000236664">
    <property type="component" value="Unassembled WGS sequence"/>
</dbReference>
<evidence type="ECO:0000313" key="2">
    <source>
        <dbReference type="Proteomes" id="UP000236664"/>
    </source>
</evidence>
<comment type="caution">
    <text evidence="1">The sequence shown here is derived from an EMBL/GenBank/DDBJ whole genome shotgun (WGS) entry which is preliminary data.</text>
</comment>
<organism evidence="1 2">
    <name type="scientific">Gibberella nygamai</name>
    <name type="common">Bean root rot disease fungus</name>
    <name type="synonym">Fusarium nygamai</name>
    <dbReference type="NCBI Taxonomy" id="42673"/>
    <lineage>
        <taxon>Eukaryota</taxon>
        <taxon>Fungi</taxon>
        <taxon>Dikarya</taxon>
        <taxon>Ascomycota</taxon>
        <taxon>Pezizomycotina</taxon>
        <taxon>Sordariomycetes</taxon>
        <taxon>Hypocreomycetidae</taxon>
        <taxon>Hypocreales</taxon>
        <taxon>Nectriaceae</taxon>
        <taxon>Fusarium</taxon>
        <taxon>Fusarium fujikuroi species complex</taxon>
    </lineage>
</organism>
<proteinExistence type="predicted"/>
<reference evidence="1 2" key="1">
    <citation type="submission" date="2017-06" db="EMBL/GenBank/DDBJ databases">
        <title>Genome of Fusarium nygamai isolate CS10214.</title>
        <authorList>
            <person name="Gardiner D.M."/>
            <person name="Obanor F."/>
            <person name="Kazan K."/>
        </authorList>
    </citation>
    <scope>NUCLEOTIDE SEQUENCE [LARGE SCALE GENOMIC DNA]</scope>
    <source>
        <strain evidence="1 2">CS10214</strain>
    </source>
</reference>
<protein>
    <submittedName>
        <fullName evidence="1">Uncharacterized protein</fullName>
    </submittedName>
</protein>
<dbReference type="OrthoDB" id="4966613at2759"/>
<evidence type="ECO:0000313" key="1">
    <source>
        <dbReference type="EMBL" id="PNP82391.1"/>
    </source>
</evidence>